<comment type="caution">
    <text evidence="8">The sequence shown here is derived from an EMBL/GenBank/DDBJ whole genome shotgun (WGS) entry which is preliminary data.</text>
</comment>
<dbReference type="InterPro" id="IPR003447">
    <property type="entry name" value="FEMABX"/>
</dbReference>
<dbReference type="InterPro" id="IPR000182">
    <property type="entry name" value="GNAT_dom"/>
</dbReference>
<dbReference type="SUPFAM" id="SSF55729">
    <property type="entry name" value="Acyl-CoA N-acyltransferases (Nat)"/>
    <property type="match status" value="2"/>
</dbReference>
<gene>
    <name evidence="8" type="ORF">EYB53_018735</name>
</gene>
<keyword evidence="9" id="KW-1185">Reference proteome</keyword>
<dbReference type="EMBL" id="SIJK02000042">
    <property type="protein sequence ID" value="MBP1467759.1"/>
    <property type="molecule type" value="Genomic_DNA"/>
</dbReference>
<feature type="domain" description="N-acetyltransferase" evidence="7">
    <location>
        <begin position="187"/>
        <end position="355"/>
    </location>
</feature>
<evidence type="ECO:0000259" key="7">
    <source>
        <dbReference type="PROSITE" id="PS51186"/>
    </source>
</evidence>
<accession>A0ABS4DEI7</accession>
<evidence type="ECO:0000256" key="2">
    <source>
        <dbReference type="ARBA" id="ARBA00022679"/>
    </source>
</evidence>
<sequence length="363" mass="40528">MITPTLRTPGPQQRQGLALFEPEPSVWDAFVKQHPQGSLLQQHNWGQLKASFGWRMQRLAVVGADGGLKAGALVLFRSRYGLSIGYTPRGPLWSGESAIDHLLLKGLERVARRARAVFLRLEPNLTEHDPAAAQWHTWFLRQGLQPVSTIQPRSSLHVALTCSEEALRAACSKGHRADIRRAQRNGVEVRIGDEADLISFFALMQATGTRAHFSVHSADYYSTAWQLFQPDALLLVAKVDGEPVAAQMVFADARAGYYLYSGANGVGMKSGANHLLTWHALNWARTRGCEYYDLWGIPDAFGQMINAPDEISRVALEEEAQADPLIGVYRFKKGFGGRIVRYLPAYDRILLPPLYRVVRQRID</sequence>
<dbReference type="Proteomes" id="UP001193081">
    <property type="component" value="Unassembled WGS sequence"/>
</dbReference>
<name>A0ABS4DEI7_9CHLR</name>
<proteinExistence type="inferred from homology"/>
<keyword evidence="6" id="KW-0961">Cell wall biogenesis/degradation</keyword>
<keyword evidence="4" id="KW-0573">Peptidoglycan synthesis</keyword>
<dbReference type="Gene3D" id="3.40.630.30">
    <property type="match status" value="2"/>
</dbReference>
<comment type="similarity">
    <text evidence="1">Belongs to the FemABX family.</text>
</comment>
<dbReference type="InterPro" id="IPR050644">
    <property type="entry name" value="PG_Glycine_Bridge_Synth"/>
</dbReference>
<dbReference type="PROSITE" id="PS51191">
    <property type="entry name" value="FEMABX"/>
    <property type="match status" value="1"/>
</dbReference>
<evidence type="ECO:0000313" key="9">
    <source>
        <dbReference type="Proteomes" id="UP001193081"/>
    </source>
</evidence>
<keyword evidence="3" id="KW-0133">Cell shape</keyword>
<dbReference type="RefSeq" id="WP_135479925.1">
    <property type="nucleotide sequence ID" value="NZ_SIJK02000042.1"/>
</dbReference>
<dbReference type="Pfam" id="PF02388">
    <property type="entry name" value="FemAB"/>
    <property type="match status" value="2"/>
</dbReference>
<dbReference type="PANTHER" id="PTHR36174">
    <property type="entry name" value="LIPID II:GLYCINE GLYCYLTRANSFERASE"/>
    <property type="match status" value="1"/>
</dbReference>
<evidence type="ECO:0000256" key="1">
    <source>
        <dbReference type="ARBA" id="ARBA00009943"/>
    </source>
</evidence>
<evidence type="ECO:0000256" key="3">
    <source>
        <dbReference type="ARBA" id="ARBA00022960"/>
    </source>
</evidence>
<organism evidence="8 9">
    <name type="scientific">Candidatus Chloroploca mongolica</name>
    <dbReference type="NCBI Taxonomy" id="2528176"/>
    <lineage>
        <taxon>Bacteria</taxon>
        <taxon>Bacillati</taxon>
        <taxon>Chloroflexota</taxon>
        <taxon>Chloroflexia</taxon>
        <taxon>Chloroflexales</taxon>
        <taxon>Chloroflexineae</taxon>
        <taxon>Oscillochloridaceae</taxon>
        <taxon>Candidatus Chloroploca</taxon>
    </lineage>
</organism>
<evidence type="ECO:0000256" key="5">
    <source>
        <dbReference type="ARBA" id="ARBA00023315"/>
    </source>
</evidence>
<keyword evidence="2" id="KW-0808">Transferase</keyword>
<evidence type="ECO:0000313" key="8">
    <source>
        <dbReference type="EMBL" id="MBP1467759.1"/>
    </source>
</evidence>
<evidence type="ECO:0000256" key="4">
    <source>
        <dbReference type="ARBA" id="ARBA00022984"/>
    </source>
</evidence>
<dbReference type="PROSITE" id="PS51186">
    <property type="entry name" value="GNAT"/>
    <property type="match status" value="1"/>
</dbReference>
<evidence type="ECO:0000256" key="6">
    <source>
        <dbReference type="ARBA" id="ARBA00023316"/>
    </source>
</evidence>
<keyword evidence="5" id="KW-0012">Acyltransferase</keyword>
<dbReference type="InterPro" id="IPR016181">
    <property type="entry name" value="Acyl_CoA_acyltransferase"/>
</dbReference>
<dbReference type="PANTHER" id="PTHR36174:SF1">
    <property type="entry name" value="LIPID II:GLYCINE GLYCYLTRANSFERASE"/>
    <property type="match status" value="1"/>
</dbReference>
<reference evidence="8 9" key="1">
    <citation type="submission" date="2021-03" db="EMBL/GenBank/DDBJ databases">
        <authorList>
            <person name="Grouzdev D.S."/>
        </authorList>
    </citation>
    <scope>NUCLEOTIDE SEQUENCE [LARGE SCALE GENOMIC DNA]</scope>
    <source>
        <strain evidence="8 9">M50-1</strain>
    </source>
</reference>
<protein>
    <submittedName>
        <fullName evidence="8">Peptidoglycan bridge formation glycyltransferase FemA/FemB family protein</fullName>
    </submittedName>
</protein>